<dbReference type="Pfam" id="PF01596">
    <property type="entry name" value="Methyltransf_3"/>
    <property type="match status" value="1"/>
</dbReference>
<evidence type="ECO:0000256" key="3">
    <source>
        <dbReference type="ARBA" id="ARBA00022691"/>
    </source>
</evidence>
<proteinExistence type="inferred from homology"/>
<dbReference type="GO" id="GO:0008171">
    <property type="term" value="F:O-methyltransferase activity"/>
    <property type="evidence" value="ECO:0007669"/>
    <property type="project" value="InterPro"/>
</dbReference>
<evidence type="ECO:0000313" key="5">
    <source>
        <dbReference type="Proteomes" id="UP000887566"/>
    </source>
</evidence>
<organism evidence="5 6">
    <name type="scientific">Plectus sambesii</name>
    <dbReference type="NCBI Taxonomy" id="2011161"/>
    <lineage>
        <taxon>Eukaryota</taxon>
        <taxon>Metazoa</taxon>
        <taxon>Ecdysozoa</taxon>
        <taxon>Nematoda</taxon>
        <taxon>Chromadorea</taxon>
        <taxon>Plectida</taxon>
        <taxon>Plectina</taxon>
        <taxon>Plectoidea</taxon>
        <taxon>Plectidae</taxon>
        <taxon>Plectus</taxon>
    </lineage>
</organism>
<accession>A0A914VGW8</accession>
<dbReference type="CDD" id="cd02440">
    <property type="entry name" value="AdoMet_MTases"/>
    <property type="match status" value="1"/>
</dbReference>
<dbReference type="PANTHER" id="PTHR10509:SF14">
    <property type="entry name" value="CAFFEOYL-COA O-METHYLTRANSFERASE 3-RELATED"/>
    <property type="match status" value="1"/>
</dbReference>
<evidence type="ECO:0000256" key="1">
    <source>
        <dbReference type="ARBA" id="ARBA00022603"/>
    </source>
</evidence>
<dbReference type="GO" id="GO:0008757">
    <property type="term" value="F:S-adenosylmethionine-dependent methyltransferase activity"/>
    <property type="evidence" value="ECO:0007669"/>
    <property type="project" value="TreeGrafter"/>
</dbReference>
<keyword evidence="1" id="KW-0489">Methyltransferase</keyword>
<dbReference type="InterPro" id="IPR050362">
    <property type="entry name" value="Cation-dep_OMT"/>
</dbReference>
<dbReference type="InterPro" id="IPR029063">
    <property type="entry name" value="SAM-dependent_MTases_sf"/>
</dbReference>
<sequence>MNENIINPTWSAVDGYIVEQLLPKDAVLDAVLEANKAGGLPAIDVSPTQGKLLHMFAKMVGARRILEIGTLGGYSTIWMARALPEDGRLITLECEPHHAEVAKANIASAGLEAVVDIRVGAALDILPKLAAEANTQSQPFDLIFIDADKPNNANYLEWAMKLSRPGTVIVCDNVIRNGAVIDGKTSDVKVHGSRAAFEFQGSHPKLTATALQTVGSKGYDGFTIAIVE</sequence>
<keyword evidence="5" id="KW-1185">Reference proteome</keyword>
<comment type="similarity">
    <text evidence="4">Belongs to the class I-like SAM-binding methyltransferase superfamily. Cation-dependent O-methyltransferase family.</text>
</comment>
<dbReference type="Gene3D" id="3.40.50.150">
    <property type="entry name" value="Vaccinia Virus protein VP39"/>
    <property type="match status" value="1"/>
</dbReference>
<dbReference type="PANTHER" id="PTHR10509">
    <property type="entry name" value="O-METHYLTRANSFERASE-RELATED"/>
    <property type="match status" value="1"/>
</dbReference>
<dbReference type="AlphaFoldDB" id="A0A914VGW8"/>
<dbReference type="SUPFAM" id="SSF53335">
    <property type="entry name" value="S-adenosyl-L-methionine-dependent methyltransferases"/>
    <property type="match status" value="1"/>
</dbReference>
<dbReference type="GO" id="GO:0032259">
    <property type="term" value="P:methylation"/>
    <property type="evidence" value="ECO:0007669"/>
    <property type="project" value="UniProtKB-KW"/>
</dbReference>
<dbReference type="InterPro" id="IPR002935">
    <property type="entry name" value="SAM_O-MeTrfase"/>
</dbReference>
<keyword evidence="2" id="KW-0808">Transferase</keyword>
<evidence type="ECO:0000256" key="2">
    <source>
        <dbReference type="ARBA" id="ARBA00022679"/>
    </source>
</evidence>
<evidence type="ECO:0000313" key="6">
    <source>
        <dbReference type="WBParaSite" id="PSAMB.scaffold1998size26155.g15891.t1"/>
    </source>
</evidence>
<dbReference type="WBParaSite" id="PSAMB.scaffold1998size26155.g15891.t1">
    <property type="protein sequence ID" value="PSAMB.scaffold1998size26155.g15891.t1"/>
    <property type="gene ID" value="PSAMB.scaffold1998size26155.g15891"/>
</dbReference>
<dbReference type="Proteomes" id="UP000887566">
    <property type="component" value="Unplaced"/>
</dbReference>
<evidence type="ECO:0000256" key="4">
    <source>
        <dbReference type="ARBA" id="ARBA00023453"/>
    </source>
</evidence>
<dbReference type="PROSITE" id="PS51682">
    <property type="entry name" value="SAM_OMT_I"/>
    <property type="match status" value="1"/>
</dbReference>
<protein>
    <submittedName>
        <fullName evidence="6">O-methyltransferase</fullName>
    </submittedName>
</protein>
<reference evidence="6" key="1">
    <citation type="submission" date="2022-11" db="UniProtKB">
        <authorList>
            <consortium name="WormBaseParasite"/>
        </authorList>
    </citation>
    <scope>IDENTIFICATION</scope>
</reference>
<keyword evidence="3" id="KW-0949">S-adenosyl-L-methionine</keyword>
<name>A0A914VGW8_9BILA</name>